<keyword evidence="4" id="KW-1185">Reference proteome</keyword>
<dbReference type="Proteomes" id="UP001223144">
    <property type="component" value="Unassembled WGS sequence"/>
</dbReference>
<sequence length="177" mass="20367">MRAWWRRFRAPAAEEFLEAPDEELDAAAERYVQRLRRFYDVRARWHRRGYRLTGIVVILVGALLPFLATAEYAHKESVLALAGVTISVVTALRSFFRFDQSWVLLRNAEIAITEEYLGWKLQRRCDGEQPAAAARRLIEAVVRIRRDEAGEYFKELPSPQPGVDGQVSVPTPGRRQV</sequence>
<evidence type="ECO:0000256" key="2">
    <source>
        <dbReference type="SAM" id="Phobius"/>
    </source>
</evidence>
<accession>A0ABT6HHN5</accession>
<evidence type="ECO:0000313" key="3">
    <source>
        <dbReference type="EMBL" id="MDH2387790.1"/>
    </source>
</evidence>
<dbReference type="InterPro" id="IPR025325">
    <property type="entry name" value="DUF4231"/>
</dbReference>
<organism evidence="3 4">
    <name type="scientific">Streptomyces chengmaiensis</name>
    <dbReference type="NCBI Taxonomy" id="3040919"/>
    <lineage>
        <taxon>Bacteria</taxon>
        <taxon>Bacillati</taxon>
        <taxon>Actinomycetota</taxon>
        <taxon>Actinomycetes</taxon>
        <taxon>Kitasatosporales</taxon>
        <taxon>Streptomycetaceae</taxon>
        <taxon>Streptomyces</taxon>
    </lineage>
</organism>
<evidence type="ECO:0000313" key="4">
    <source>
        <dbReference type="Proteomes" id="UP001223144"/>
    </source>
</evidence>
<keyword evidence="2" id="KW-0472">Membrane</keyword>
<dbReference type="Pfam" id="PF14015">
    <property type="entry name" value="DUF4231"/>
    <property type="match status" value="1"/>
</dbReference>
<dbReference type="EMBL" id="JARWBG010000002">
    <property type="protein sequence ID" value="MDH2387790.1"/>
    <property type="molecule type" value="Genomic_DNA"/>
</dbReference>
<feature type="transmembrane region" description="Helical" evidence="2">
    <location>
        <begin position="52"/>
        <end position="72"/>
    </location>
</feature>
<protein>
    <submittedName>
        <fullName evidence="3">DUF4231 domain-containing protein</fullName>
    </submittedName>
</protein>
<name>A0ABT6HHN5_9ACTN</name>
<keyword evidence="2" id="KW-0812">Transmembrane</keyword>
<proteinExistence type="predicted"/>
<feature type="transmembrane region" description="Helical" evidence="2">
    <location>
        <begin position="78"/>
        <end position="96"/>
    </location>
</feature>
<keyword evidence="2" id="KW-1133">Transmembrane helix</keyword>
<feature type="region of interest" description="Disordered" evidence="1">
    <location>
        <begin position="155"/>
        <end position="177"/>
    </location>
</feature>
<dbReference type="RefSeq" id="WP_279926075.1">
    <property type="nucleotide sequence ID" value="NZ_JARWBG010000002.1"/>
</dbReference>
<comment type="caution">
    <text evidence="3">The sequence shown here is derived from an EMBL/GenBank/DDBJ whole genome shotgun (WGS) entry which is preliminary data.</text>
</comment>
<gene>
    <name evidence="3" type="ORF">QCN29_03090</name>
</gene>
<dbReference type="NCBIfam" id="NF033634">
    <property type="entry name" value="SLATT_1"/>
    <property type="match status" value="1"/>
</dbReference>
<reference evidence="3 4" key="1">
    <citation type="submission" date="2023-04" db="EMBL/GenBank/DDBJ databases">
        <title>Streptomyces chengmaiensis sp. nov. isolated from the stem of mangrove plant in Hainan.</title>
        <authorList>
            <person name="Huang X."/>
            <person name="Zhou S."/>
            <person name="Chu X."/>
            <person name="Xie Y."/>
            <person name="Lin Y."/>
        </authorList>
    </citation>
    <scope>NUCLEOTIDE SEQUENCE [LARGE SCALE GENOMIC DNA]</scope>
    <source>
        <strain evidence="3 4">HNM0663</strain>
    </source>
</reference>
<evidence type="ECO:0000256" key="1">
    <source>
        <dbReference type="SAM" id="MobiDB-lite"/>
    </source>
</evidence>